<feature type="transmembrane region" description="Helical" evidence="4">
    <location>
        <begin position="1622"/>
        <end position="1646"/>
    </location>
</feature>
<feature type="compositionally biased region" description="Polar residues" evidence="3">
    <location>
        <begin position="171"/>
        <end position="186"/>
    </location>
</feature>
<feature type="transmembrane region" description="Helical" evidence="4">
    <location>
        <begin position="1652"/>
        <end position="1670"/>
    </location>
</feature>
<feature type="compositionally biased region" description="Basic and acidic residues" evidence="3">
    <location>
        <begin position="16"/>
        <end position="27"/>
    </location>
</feature>
<dbReference type="InterPro" id="IPR042099">
    <property type="entry name" value="ANL_N_sf"/>
</dbReference>
<name>A0ABQ6MJQ3_9STRA</name>
<feature type="region of interest" description="Disordered" evidence="3">
    <location>
        <begin position="39"/>
        <end position="107"/>
    </location>
</feature>
<organism evidence="6 7">
    <name type="scientific">Tetraparma gracilis</name>
    <dbReference type="NCBI Taxonomy" id="2962635"/>
    <lineage>
        <taxon>Eukaryota</taxon>
        <taxon>Sar</taxon>
        <taxon>Stramenopiles</taxon>
        <taxon>Ochrophyta</taxon>
        <taxon>Bolidophyceae</taxon>
        <taxon>Parmales</taxon>
        <taxon>Triparmaceae</taxon>
        <taxon>Tetraparma</taxon>
    </lineage>
</organism>
<sequence length="2411" mass="263461">MDGLYTPRSSSGSASGEERVAADPEPVVDHVVVHVPRVPSPIDIPALTSAEPVAPSSRPATPPAPVPAHHVSSSPPSSTPSPALSATSYSLPTHDAHAAHGKPRPEELEMVREVLSEIPVAEAEQEWERQIDDADERGREGVCLSVQQELGGGWVEAWTTVDASSTSVMQSILSGNTPLPGSSSATPFYATDADSDPNRSPYARTKVSSDSVPVSPPAPASRSVSSSLLSPFNSTISRTETTDATKNLTSTDFRKTTSPDSPPAVSRSPTPGWLKRKMAEASHAVLDDPEMHPDVRTYKFTSLSTWVSSRDLETGADEEREGEGRRSTFICAYMPVSKCSYIQEKPSATESRPETPEVGHAGKAVSKWNLLQNTQGTLRGLGARLRTGATTPRRDADAGAGAGVTQPGDGSGSEAGSLPLTPRSPPRIRSKLSARSLPPPSSLETQGTRRGVIVVVPLDENSCLVKIIAKTEIPGEALLGLNNFTTESATSTLRILAGRFQQSKAREQSLPKRDTNSRSIESTFASILPTPSFGASSQARAIINKQSALLQYPFVEVPSPDPLVRLARHDREFRGEIVMRATTIIDVSADCLAAHIWFNAGDEVNPSSLGLGSVRDAAWRLEDVLRPKVPSVHELCRTSNLTSSRRPKVEYERMAWARSPAGVSIAMEPMRVTADVRGITGRDDHAISWSSLDPLASPAGTLTMFAIEAVSETTCKLTFARSAGLFEDLKTYKNSVESEVFWEARRLRGYFQRDAEIDLEQALRTSATFQKGNGLSEQDDKLMSDGEKVQALRIKATGVAGTRSRRRRTSIYESARMIAGATRRRVKTATNFAGLSRTVSINKVQPQERRTSSVGSELKQYACPDPLIKYFAASTSEQGCFAVLECTIDASFYESASWIMNVDCRDRVKSAGRAPQSVRRQSKHRVTESWREKRAMREPVEKTRNVVWRRTDEKEIAVVSLTAWSTPSDTHMGEVLSHVQLTQRPTEYLDSGVSAQTNVRTCVTIDAAGMRSSGMSACSDASVVLQLTDLGALRQRFDKSVLLDSSDYNMVAQRREEMLELERENPAGASARLAALIEEASEEASETRPSGAVYASLKATSVKAEVPTYTHEILRGSVEGEKDSIWHKYEAIVNVSKETALGYIWNVQARGRWVLGDSERTVLERVADNHWVTCLSKLKGDGGGPSNKAEFLRKEEWIARQLWVKTKSGGYVIVVDPASHESRPPTLGTATLRRGGWIKIKDVDDLRGGHRTKHRKGDKAKITWLIGGDTWSGVVPAAPPLQCQLHFLRLKELAKYTVEDGVLLGEMLMGSGTKSTSKFLGGRQERTSRLVDFSGLREVAEAYPWFASMVEAVLKHKLMKVNTSVVEVVALDGLRERDGHIIGSAFAMIIATAQTSAAAADEWIVHFDGLKEFDKKFKWFRPMVSVIAQRTLATVSWGITARVSGGVAISAVGIISNLVVMNDFLQNRETSTFALITAGCLITRVICQSTLAFFQNRKAGSWWPMINEQITVFLFMKSVANALRVARGDEREAYHVMTRATELAVDRCFEVILNIPTGIIQVYSFLTRPYLRTARLMMSITISCFCAAFSVSVHAYDFDTSPKKRRRDGTFYGYIPDHGREIVFLLMTITSTVHTFMRIFSFALAWDEYSSWFLVAAVSDYALFLCIKLIRADFMYMHERALLKGGRGVFISLLERTFAKLVLDFTGNFHLRHPKELGGTYWAYSLISTLASSWAIAWVYISSTEESGGGACETDANCGGGECIELQCVCEEGGRGAKCVALSAGTTCAVLGTASAVWAAALGLFMYKIEHEYWYTFWCTYTAAQREDLVEERIRREEEEKAAEGGGEGEGEEEWDDSGTKGSGRARGYRKSLGVENKFAEVQTHSFSSISYPKTATATSTAIFRHREYKSCKVTGATLWSTFMDTVEKHPDADMLGVLRGADEIGEAGGGGVGFSSYRTVATQVKRIAAHLQALDLVPKKEDGDRLLGIFMPNSAPWVMMEFATYACSAATVALYSSLGRGAIKHILGQTKMKTVACTLTEVEVLVEIKDQDPSLPLGALIICEDAPEGGLVCEKLEIIFLSDLLAREPAGGPFPPIPPRASSLASINYTSGSTGPPKGVILNHSSFVAITTGFLSHILPKLTVEDTHFSYLPLPHIFERTVHAGLYKVGASIVFSSGNVKNLGRELKLVQPTFFIAVPCVLSKFHQSLSAKVEGNPFVKKQLFKAALRSKLGRLGKNELKHALWDPLVFDPIKSKLGLARCRFLLSGGASLSPTLKDYFRAVIGLPVIESYGLAECCAAATCTSIEDHTTAGHVGRVLPSAMVKLESVPEMGYLCTDKDHNGEVSLGRGEILIKGPTNMRGYYKNEAATKEAMAGDGWLRSGDIGSWTGEGQLRIVDRRKDMFKLSQGE</sequence>
<feature type="region of interest" description="Disordered" evidence="3">
    <location>
        <begin position="379"/>
        <end position="446"/>
    </location>
</feature>
<feature type="compositionally biased region" description="Polar residues" evidence="3">
    <location>
        <begin position="232"/>
        <end position="251"/>
    </location>
</feature>
<dbReference type="Proteomes" id="UP001165060">
    <property type="component" value="Unassembled WGS sequence"/>
</dbReference>
<dbReference type="PANTHER" id="PTHR43272:SF33">
    <property type="entry name" value="AMP-BINDING DOMAIN-CONTAINING PROTEIN-RELATED"/>
    <property type="match status" value="1"/>
</dbReference>
<feature type="compositionally biased region" description="Low complexity" evidence="3">
    <location>
        <begin position="220"/>
        <end position="231"/>
    </location>
</feature>
<gene>
    <name evidence="6" type="ORF">TeGR_g14720</name>
</gene>
<feature type="compositionally biased region" description="Acidic residues" evidence="3">
    <location>
        <begin position="1847"/>
        <end position="1857"/>
    </location>
</feature>
<feature type="transmembrane region" description="Helical" evidence="4">
    <location>
        <begin position="1576"/>
        <end position="1596"/>
    </location>
</feature>
<evidence type="ECO:0000256" key="1">
    <source>
        <dbReference type="ARBA" id="ARBA00022741"/>
    </source>
</evidence>
<keyword evidence="1" id="KW-0547">Nucleotide-binding</keyword>
<feature type="region of interest" description="Disordered" evidence="3">
    <location>
        <begin position="344"/>
        <end position="363"/>
    </location>
</feature>
<feature type="compositionally biased region" description="Basic and acidic residues" evidence="3">
    <location>
        <begin position="94"/>
        <end position="107"/>
    </location>
</feature>
<dbReference type="Gene3D" id="3.40.50.12780">
    <property type="entry name" value="N-terminal domain of ligase-like"/>
    <property type="match status" value="1"/>
</dbReference>
<feature type="region of interest" description="Disordered" evidence="3">
    <location>
        <begin position="1837"/>
        <end position="1868"/>
    </location>
</feature>
<dbReference type="InterPro" id="IPR000873">
    <property type="entry name" value="AMP-dep_synth/lig_dom"/>
</dbReference>
<evidence type="ECO:0000313" key="6">
    <source>
        <dbReference type="EMBL" id="GMI27181.1"/>
    </source>
</evidence>
<reference evidence="6 7" key="1">
    <citation type="journal article" date="2023" name="Commun. Biol.">
        <title>Genome analysis of Parmales, the sister group of diatoms, reveals the evolutionary specialization of diatoms from phago-mixotrophs to photoautotrophs.</title>
        <authorList>
            <person name="Ban H."/>
            <person name="Sato S."/>
            <person name="Yoshikawa S."/>
            <person name="Yamada K."/>
            <person name="Nakamura Y."/>
            <person name="Ichinomiya M."/>
            <person name="Sato N."/>
            <person name="Blanc-Mathieu R."/>
            <person name="Endo H."/>
            <person name="Kuwata A."/>
            <person name="Ogata H."/>
        </authorList>
    </citation>
    <scope>NUCLEOTIDE SEQUENCE [LARGE SCALE GENOMIC DNA]</scope>
</reference>
<dbReference type="Pfam" id="PF00501">
    <property type="entry name" value="AMP-binding"/>
    <property type="match status" value="1"/>
</dbReference>
<keyword evidence="7" id="KW-1185">Reference proteome</keyword>
<dbReference type="PANTHER" id="PTHR43272">
    <property type="entry name" value="LONG-CHAIN-FATTY-ACID--COA LIGASE"/>
    <property type="match status" value="1"/>
</dbReference>
<evidence type="ECO:0000256" key="3">
    <source>
        <dbReference type="SAM" id="MobiDB-lite"/>
    </source>
</evidence>
<evidence type="ECO:0000256" key="2">
    <source>
        <dbReference type="ARBA" id="ARBA00022840"/>
    </source>
</evidence>
<dbReference type="SUPFAM" id="SSF56801">
    <property type="entry name" value="Acetyl-CoA synthetase-like"/>
    <property type="match status" value="1"/>
</dbReference>
<feature type="domain" description="AMP-dependent synthetase/ligase" evidence="5">
    <location>
        <begin position="1956"/>
        <end position="2365"/>
    </location>
</feature>
<dbReference type="PROSITE" id="PS00455">
    <property type="entry name" value="AMP_BINDING"/>
    <property type="match status" value="1"/>
</dbReference>
<feature type="region of interest" description="Disordered" evidence="3">
    <location>
        <begin position="171"/>
        <end position="273"/>
    </location>
</feature>
<accession>A0ABQ6MJQ3</accession>
<dbReference type="InterPro" id="IPR020845">
    <property type="entry name" value="AMP-binding_CS"/>
</dbReference>
<evidence type="ECO:0000313" key="7">
    <source>
        <dbReference type="Proteomes" id="UP001165060"/>
    </source>
</evidence>
<feature type="compositionally biased region" description="Low complexity" evidence="3">
    <location>
        <begin position="67"/>
        <end position="92"/>
    </location>
</feature>
<proteinExistence type="predicted"/>
<evidence type="ECO:0000256" key="4">
    <source>
        <dbReference type="SAM" id="Phobius"/>
    </source>
</evidence>
<keyword evidence="2" id="KW-0067">ATP-binding</keyword>
<dbReference type="EMBL" id="BRYB01001499">
    <property type="protein sequence ID" value="GMI27181.1"/>
    <property type="molecule type" value="Genomic_DNA"/>
</dbReference>
<comment type="caution">
    <text evidence="6">The sequence shown here is derived from an EMBL/GenBank/DDBJ whole genome shotgun (WGS) entry which is preliminary data.</text>
</comment>
<keyword evidence="4" id="KW-0472">Membrane</keyword>
<evidence type="ECO:0000259" key="5">
    <source>
        <dbReference type="Pfam" id="PF00501"/>
    </source>
</evidence>
<keyword evidence="4" id="KW-0812">Transmembrane</keyword>
<keyword evidence="4" id="KW-1133">Transmembrane helix</keyword>
<feature type="region of interest" description="Disordered" evidence="3">
    <location>
        <begin position="1"/>
        <end position="27"/>
    </location>
</feature>
<feature type="transmembrane region" description="Helical" evidence="4">
    <location>
        <begin position="1472"/>
        <end position="1494"/>
    </location>
</feature>
<feature type="transmembrane region" description="Helical" evidence="4">
    <location>
        <begin position="1439"/>
        <end position="1460"/>
    </location>
</feature>
<protein>
    <recommendedName>
        <fullName evidence="5">AMP-dependent synthetase/ligase domain-containing protein</fullName>
    </recommendedName>
</protein>